<dbReference type="RefSeq" id="WP_055671437.1">
    <property type="nucleotide sequence ID" value="NZ_CXWD01000005.1"/>
</dbReference>
<feature type="compositionally biased region" description="Polar residues" evidence="1">
    <location>
        <begin position="44"/>
        <end position="58"/>
    </location>
</feature>
<protein>
    <submittedName>
        <fullName evidence="2">FlaG protein</fullName>
    </submittedName>
</protein>
<proteinExistence type="predicted"/>
<dbReference type="SUPFAM" id="SSF160214">
    <property type="entry name" value="FlaG-like"/>
    <property type="match status" value="1"/>
</dbReference>
<gene>
    <name evidence="2" type="ORF">LAX5112_01686</name>
</gene>
<reference evidence="3" key="1">
    <citation type="submission" date="2015-07" db="EMBL/GenBank/DDBJ databases">
        <authorList>
            <person name="Rodrigo-Torres Lidia"/>
            <person name="Arahal R.David."/>
        </authorList>
    </citation>
    <scope>NUCLEOTIDE SEQUENCE [LARGE SCALE GENOMIC DNA]</scope>
    <source>
        <strain evidence="3">CECT 5112</strain>
    </source>
</reference>
<dbReference type="InterPro" id="IPR035924">
    <property type="entry name" value="FlaG-like_sf"/>
</dbReference>
<dbReference type="STRING" id="388408.LAX5112_01686"/>
<dbReference type="EMBL" id="CXWD01000005">
    <property type="protein sequence ID" value="CTQ68239.1"/>
    <property type="molecule type" value="Genomic_DNA"/>
</dbReference>
<organism evidence="2 3">
    <name type="scientific">Roseibium alexandrii</name>
    <dbReference type="NCBI Taxonomy" id="388408"/>
    <lineage>
        <taxon>Bacteria</taxon>
        <taxon>Pseudomonadati</taxon>
        <taxon>Pseudomonadota</taxon>
        <taxon>Alphaproteobacteria</taxon>
        <taxon>Hyphomicrobiales</taxon>
        <taxon>Stappiaceae</taxon>
        <taxon>Roseibium</taxon>
    </lineage>
</organism>
<dbReference type="OrthoDB" id="7677861at2"/>
<dbReference type="Gene3D" id="3.30.160.170">
    <property type="entry name" value="FlaG-like"/>
    <property type="match status" value="1"/>
</dbReference>
<dbReference type="Pfam" id="PF03646">
    <property type="entry name" value="FlaG"/>
    <property type="match status" value="1"/>
</dbReference>
<evidence type="ECO:0000256" key="1">
    <source>
        <dbReference type="SAM" id="MobiDB-lite"/>
    </source>
</evidence>
<evidence type="ECO:0000313" key="3">
    <source>
        <dbReference type="Proteomes" id="UP000053235"/>
    </source>
</evidence>
<dbReference type="InterPro" id="IPR005186">
    <property type="entry name" value="FlaG"/>
</dbReference>
<sequence>MDTALVRPPSPTYTAITPVTRAPEKDQPASSTDLPAEDTVRPSADSSGSQRAATNEQNRASDGRADQSALERYTPAVTRQNVFDEDSESLIYVATNTETGDVIRQIPSETLLRLRAYSETVAAYRTQVEEQQRSSSENEAVQRTV</sequence>
<dbReference type="Proteomes" id="UP000053235">
    <property type="component" value="Unassembled WGS sequence"/>
</dbReference>
<feature type="region of interest" description="Disordered" evidence="1">
    <location>
        <begin position="1"/>
        <end position="81"/>
    </location>
</feature>
<dbReference type="AlphaFoldDB" id="A0A0M7A026"/>
<name>A0A0M7A026_9HYPH</name>
<accession>A0A0M7A026</accession>
<evidence type="ECO:0000313" key="2">
    <source>
        <dbReference type="EMBL" id="CTQ68239.1"/>
    </source>
</evidence>
<keyword evidence="3" id="KW-1185">Reference proteome</keyword>